<gene>
    <name evidence="2" type="ORF">CLOSTHATH_07027</name>
</gene>
<dbReference type="Proteomes" id="UP000004968">
    <property type="component" value="Unassembled WGS sequence"/>
</dbReference>
<feature type="transmembrane region" description="Helical" evidence="1">
    <location>
        <begin position="12"/>
        <end position="33"/>
    </location>
</feature>
<evidence type="ECO:0000313" key="3">
    <source>
        <dbReference type="Proteomes" id="UP000004968"/>
    </source>
</evidence>
<evidence type="ECO:0000256" key="1">
    <source>
        <dbReference type="SAM" id="Phobius"/>
    </source>
</evidence>
<protein>
    <submittedName>
        <fullName evidence="2">Uncharacterized protein</fullName>
    </submittedName>
</protein>
<reference evidence="2 3" key="1">
    <citation type="submission" date="2010-01" db="EMBL/GenBank/DDBJ databases">
        <authorList>
            <person name="Weinstock G."/>
            <person name="Sodergren E."/>
            <person name="Clifton S."/>
            <person name="Fulton L."/>
            <person name="Fulton B."/>
            <person name="Courtney L."/>
            <person name="Fronick C."/>
            <person name="Harrison M."/>
            <person name="Strong C."/>
            <person name="Farmer C."/>
            <person name="Delahaunty K."/>
            <person name="Markovic C."/>
            <person name="Hall O."/>
            <person name="Minx P."/>
            <person name="Tomlinson C."/>
            <person name="Mitreva M."/>
            <person name="Nelson J."/>
            <person name="Hou S."/>
            <person name="Wollam A."/>
            <person name="Pepin K.H."/>
            <person name="Johnson M."/>
            <person name="Bhonagiri V."/>
            <person name="Nash W.E."/>
            <person name="Warren W."/>
            <person name="Chinwalla A."/>
            <person name="Mardis E.R."/>
            <person name="Wilson R.K."/>
        </authorList>
    </citation>
    <scope>NUCLEOTIDE SEQUENCE [LARGE SCALE GENOMIC DNA]</scope>
    <source>
        <strain evidence="2 3">DSM 13479</strain>
    </source>
</reference>
<sequence length="64" mass="7281">MIKDNQKKLNGFHVVLDGLIIIASYALAWFILLMGNRLFSPEKKLLAPQYYFAALIIIVPGYLL</sequence>
<evidence type="ECO:0000313" key="2">
    <source>
        <dbReference type="EMBL" id="EFC94789.1"/>
    </source>
</evidence>
<proteinExistence type="predicted"/>
<keyword evidence="1" id="KW-0472">Membrane</keyword>
<comment type="caution">
    <text evidence="2">The sequence shown here is derived from an EMBL/GenBank/DDBJ whole genome shotgun (WGS) entry which is preliminary data.</text>
</comment>
<dbReference type="AlphaFoldDB" id="D3ATR6"/>
<feature type="non-terminal residue" evidence="2">
    <location>
        <position position="64"/>
    </location>
</feature>
<keyword evidence="1" id="KW-0812">Transmembrane</keyword>
<name>D3ATR6_9FIRM</name>
<dbReference type="EMBL" id="ACIO01000932">
    <property type="protein sequence ID" value="EFC94789.1"/>
    <property type="molecule type" value="Genomic_DNA"/>
</dbReference>
<feature type="transmembrane region" description="Helical" evidence="1">
    <location>
        <begin position="45"/>
        <end position="63"/>
    </location>
</feature>
<organism evidence="2 3">
    <name type="scientific">Hungatella hathewayi DSM 13479</name>
    <dbReference type="NCBI Taxonomy" id="566550"/>
    <lineage>
        <taxon>Bacteria</taxon>
        <taxon>Bacillati</taxon>
        <taxon>Bacillota</taxon>
        <taxon>Clostridia</taxon>
        <taxon>Lachnospirales</taxon>
        <taxon>Lachnospiraceae</taxon>
        <taxon>Hungatella</taxon>
    </lineage>
</organism>
<dbReference type="HOGENOM" id="CLU_2872914_0_0_9"/>
<accession>D3ATR6</accession>
<keyword evidence="1" id="KW-1133">Transmembrane helix</keyword>